<feature type="compositionally biased region" description="Basic and acidic residues" evidence="3">
    <location>
        <begin position="61"/>
        <end position="71"/>
    </location>
</feature>
<dbReference type="PANTHER" id="PTHR35530">
    <property type="entry name" value="TAUTOMERASE-RELATED"/>
    <property type="match status" value="1"/>
</dbReference>
<evidence type="ECO:0000256" key="1">
    <source>
        <dbReference type="ARBA" id="ARBA00006723"/>
    </source>
</evidence>
<keyword evidence="2" id="KW-0413">Isomerase</keyword>
<dbReference type="RefSeq" id="WP_378279307.1">
    <property type="nucleotide sequence ID" value="NZ_JBHSON010000002.1"/>
</dbReference>
<keyword evidence="6" id="KW-1185">Reference proteome</keyword>
<dbReference type="PANTHER" id="PTHR35530:SF1">
    <property type="entry name" value="2-HYDROXYMUCONATE TAUTOMERASE"/>
    <property type="match status" value="1"/>
</dbReference>
<comment type="caution">
    <text evidence="5">The sequence shown here is derived from an EMBL/GenBank/DDBJ whole genome shotgun (WGS) entry which is preliminary data.</text>
</comment>
<evidence type="ECO:0000313" key="6">
    <source>
        <dbReference type="Proteomes" id="UP001596074"/>
    </source>
</evidence>
<dbReference type="InterPro" id="IPR014347">
    <property type="entry name" value="Tautomerase/MIF_sf"/>
</dbReference>
<feature type="region of interest" description="Disordered" evidence="3">
    <location>
        <begin position="53"/>
        <end position="84"/>
    </location>
</feature>
<evidence type="ECO:0000259" key="4">
    <source>
        <dbReference type="Pfam" id="PF01361"/>
    </source>
</evidence>
<sequence length="84" mass="9082">MPIIDVSLLAGRSEGDLRRLMRALHETTVEVLGAPPESVRVLIREIPPAHWSSGGVTMAEKAADAREKAADGEEEKEDGDAYGR</sequence>
<dbReference type="EMBL" id="JBHSON010000002">
    <property type="protein sequence ID" value="MFC5744279.1"/>
    <property type="molecule type" value="Genomic_DNA"/>
</dbReference>
<evidence type="ECO:0000256" key="2">
    <source>
        <dbReference type="ARBA" id="ARBA00023235"/>
    </source>
</evidence>
<comment type="similarity">
    <text evidence="1">Belongs to the 4-oxalocrotonate tautomerase family.</text>
</comment>
<dbReference type="Pfam" id="PF01361">
    <property type="entry name" value="Tautomerase"/>
    <property type="match status" value="1"/>
</dbReference>
<dbReference type="SUPFAM" id="SSF55331">
    <property type="entry name" value="Tautomerase/MIF"/>
    <property type="match status" value="1"/>
</dbReference>
<organism evidence="5 6">
    <name type="scientific">Actinomadura rugatobispora</name>
    <dbReference type="NCBI Taxonomy" id="1994"/>
    <lineage>
        <taxon>Bacteria</taxon>
        <taxon>Bacillati</taxon>
        <taxon>Actinomycetota</taxon>
        <taxon>Actinomycetes</taxon>
        <taxon>Streptosporangiales</taxon>
        <taxon>Thermomonosporaceae</taxon>
        <taxon>Actinomadura</taxon>
    </lineage>
</organism>
<evidence type="ECO:0000313" key="5">
    <source>
        <dbReference type="EMBL" id="MFC5744279.1"/>
    </source>
</evidence>
<reference evidence="6" key="1">
    <citation type="journal article" date="2019" name="Int. J. Syst. Evol. Microbiol.">
        <title>The Global Catalogue of Microorganisms (GCM) 10K type strain sequencing project: providing services to taxonomists for standard genome sequencing and annotation.</title>
        <authorList>
            <consortium name="The Broad Institute Genomics Platform"/>
            <consortium name="The Broad Institute Genome Sequencing Center for Infectious Disease"/>
            <person name="Wu L."/>
            <person name="Ma J."/>
        </authorList>
    </citation>
    <scope>NUCLEOTIDE SEQUENCE [LARGE SCALE GENOMIC DNA]</scope>
    <source>
        <strain evidence="6">KCTC 42087</strain>
    </source>
</reference>
<dbReference type="InterPro" id="IPR004370">
    <property type="entry name" value="4-OT-like_dom"/>
</dbReference>
<dbReference type="Gene3D" id="3.30.429.10">
    <property type="entry name" value="Macrophage Migration Inhibitory Factor"/>
    <property type="match status" value="1"/>
</dbReference>
<feature type="domain" description="4-oxalocrotonate tautomerase-like" evidence="4">
    <location>
        <begin position="2"/>
        <end position="58"/>
    </location>
</feature>
<protein>
    <submittedName>
        <fullName evidence="5">4-oxalocrotonate tautomerase family protein</fullName>
    </submittedName>
</protein>
<proteinExistence type="inferred from homology"/>
<dbReference type="Proteomes" id="UP001596074">
    <property type="component" value="Unassembled WGS sequence"/>
</dbReference>
<accession>A0ABW0ZQY2</accession>
<gene>
    <name evidence="5" type="ORF">ACFPZN_01490</name>
</gene>
<evidence type="ECO:0000256" key="3">
    <source>
        <dbReference type="SAM" id="MobiDB-lite"/>
    </source>
</evidence>
<name>A0ABW0ZQY2_9ACTN</name>